<feature type="region of interest" description="Disordered" evidence="1">
    <location>
        <begin position="67"/>
        <end position="89"/>
    </location>
</feature>
<protein>
    <submittedName>
        <fullName evidence="2">Uncharacterized protein</fullName>
    </submittedName>
</protein>
<reference evidence="2 3" key="1">
    <citation type="submission" date="2018-01" db="EMBL/GenBank/DDBJ databases">
        <authorList>
            <person name="Clerissi C."/>
        </authorList>
    </citation>
    <scope>NUCLEOTIDE SEQUENCE [LARGE SCALE GENOMIC DNA]</scope>
    <source>
        <strain evidence="2">Cupriavidus oxalaticus LMG 2235</strain>
    </source>
</reference>
<sequence length="89" mass="9414">MLQLADPQGEGPGSANAGAIRRPFGVRIPLACRQRIKSQDGHDCIAAAELRVVSFSDLEVTRRLAHGAEHTPRSVATSDSRGASSIAFC</sequence>
<dbReference type="EMBL" id="OGUS01000124">
    <property type="protein sequence ID" value="SPC14928.1"/>
    <property type="molecule type" value="Genomic_DNA"/>
</dbReference>
<organism evidence="2 3">
    <name type="scientific">Cupriavidus oxalaticus</name>
    <dbReference type="NCBI Taxonomy" id="96344"/>
    <lineage>
        <taxon>Bacteria</taxon>
        <taxon>Pseudomonadati</taxon>
        <taxon>Pseudomonadota</taxon>
        <taxon>Betaproteobacteria</taxon>
        <taxon>Burkholderiales</taxon>
        <taxon>Burkholderiaceae</taxon>
        <taxon>Cupriavidus</taxon>
    </lineage>
</organism>
<proteinExistence type="predicted"/>
<name>A0A976BDC2_9BURK</name>
<evidence type="ECO:0000256" key="1">
    <source>
        <dbReference type="SAM" id="MobiDB-lite"/>
    </source>
</evidence>
<dbReference type="AlphaFoldDB" id="A0A976BDC2"/>
<dbReference type="Proteomes" id="UP000256862">
    <property type="component" value="Chromosome CO2235"/>
</dbReference>
<evidence type="ECO:0000313" key="2">
    <source>
        <dbReference type="EMBL" id="SPC14928.1"/>
    </source>
</evidence>
<comment type="caution">
    <text evidence="2">The sequence shown here is derived from an EMBL/GenBank/DDBJ whole genome shotgun (WGS) entry which is preliminary data.</text>
</comment>
<accession>A0A976BDC2</accession>
<gene>
    <name evidence="2" type="ORF">CO2235_230131</name>
</gene>
<feature type="compositionally biased region" description="Polar residues" evidence="1">
    <location>
        <begin position="74"/>
        <end position="83"/>
    </location>
</feature>
<evidence type="ECO:0000313" key="3">
    <source>
        <dbReference type="Proteomes" id="UP000256862"/>
    </source>
</evidence>